<evidence type="ECO:0000313" key="4">
    <source>
        <dbReference type="Proteomes" id="UP000001844"/>
    </source>
</evidence>
<dbReference type="InterPro" id="IPR001296">
    <property type="entry name" value="Glyco_trans_1"/>
</dbReference>
<feature type="domain" description="Glycosyltransferase subfamily 4-like N-terminal" evidence="2">
    <location>
        <begin position="70"/>
        <end position="202"/>
    </location>
</feature>
<dbReference type="Gene3D" id="3.40.50.2000">
    <property type="entry name" value="Glycogen Phosphorylase B"/>
    <property type="match status" value="2"/>
</dbReference>
<dbReference type="EMBL" id="CP001798">
    <property type="protein sequence ID" value="ADE16281.1"/>
    <property type="molecule type" value="Genomic_DNA"/>
</dbReference>
<name>D5C034_NITHN</name>
<dbReference type="GO" id="GO:0016757">
    <property type="term" value="F:glycosyltransferase activity"/>
    <property type="evidence" value="ECO:0007669"/>
    <property type="project" value="InterPro"/>
</dbReference>
<evidence type="ECO:0000259" key="2">
    <source>
        <dbReference type="Pfam" id="PF13439"/>
    </source>
</evidence>
<dbReference type="RefSeq" id="WP_013034130.1">
    <property type="nucleotide sequence ID" value="NC_013960.1"/>
</dbReference>
<gene>
    <name evidence="3" type="ordered locus">Nhal_3232</name>
</gene>
<dbReference type="eggNOG" id="COG0438">
    <property type="taxonomic scope" value="Bacteria"/>
</dbReference>
<dbReference type="Proteomes" id="UP000001844">
    <property type="component" value="Chromosome"/>
</dbReference>
<organism evidence="3 4">
    <name type="scientific">Nitrosococcus halophilus (strain Nc4)</name>
    <dbReference type="NCBI Taxonomy" id="472759"/>
    <lineage>
        <taxon>Bacteria</taxon>
        <taxon>Pseudomonadati</taxon>
        <taxon>Pseudomonadota</taxon>
        <taxon>Gammaproteobacteria</taxon>
        <taxon>Chromatiales</taxon>
        <taxon>Chromatiaceae</taxon>
        <taxon>Nitrosococcus</taxon>
    </lineage>
</organism>
<accession>D5C034</accession>
<dbReference type="OrthoDB" id="258796at2"/>
<proteinExistence type="predicted"/>
<dbReference type="PANTHER" id="PTHR45947:SF3">
    <property type="entry name" value="SULFOQUINOVOSYL TRANSFERASE SQD2"/>
    <property type="match status" value="1"/>
</dbReference>
<evidence type="ECO:0000259" key="1">
    <source>
        <dbReference type="Pfam" id="PF00534"/>
    </source>
</evidence>
<evidence type="ECO:0000313" key="3">
    <source>
        <dbReference type="EMBL" id="ADE16281.1"/>
    </source>
</evidence>
<dbReference type="AlphaFoldDB" id="D5C034"/>
<feature type="domain" description="Glycosyl transferase family 1" evidence="1">
    <location>
        <begin position="209"/>
        <end position="376"/>
    </location>
</feature>
<dbReference type="PANTHER" id="PTHR45947">
    <property type="entry name" value="SULFOQUINOVOSYL TRANSFERASE SQD2"/>
    <property type="match status" value="1"/>
</dbReference>
<keyword evidence="4" id="KW-1185">Reference proteome</keyword>
<reference evidence="4" key="1">
    <citation type="submission" date="2010-04" db="EMBL/GenBank/DDBJ databases">
        <title>Complete genome sequence of Nitrosococcus halophilus Nc4, a salt-adapted, aerobic obligate ammonia-oxidizing sulfur purple bacterium.</title>
        <authorList>
            <consortium name="US DOE Joint Genome Institute"/>
            <person name="Campbell M.A."/>
            <person name="Malfatti S.A."/>
            <person name="Chain P.S.G."/>
            <person name="Heidelberg J.F."/>
            <person name="Ward B.B."/>
            <person name="Klotz M.G."/>
        </authorList>
    </citation>
    <scope>NUCLEOTIDE SEQUENCE [LARGE SCALE GENOMIC DNA]</scope>
    <source>
        <strain evidence="4">Nc4</strain>
    </source>
</reference>
<dbReference type="KEGG" id="nhl:Nhal_3232"/>
<dbReference type="InterPro" id="IPR028098">
    <property type="entry name" value="Glyco_trans_4-like_N"/>
</dbReference>
<keyword evidence="3" id="KW-0808">Transferase</keyword>
<dbReference type="CAZy" id="GT4">
    <property type="family name" value="Glycosyltransferase Family 4"/>
</dbReference>
<protein>
    <submittedName>
        <fullName evidence="3">Glycosyl transferase group 1</fullName>
    </submittedName>
</protein>
<dbReference type="SUPFAM" id="SSF53756">
    <property type="entry name" value="UDP-Glycosyltransferase/glycogen phosphorylase"/>
    <property type="match status" value="1"/>
</dbReference>
<sequence length="416" mass="46445">MTERTRPQLLVISTLFPHPGQPGVGLFIRERMFRVGKHLPLVVVAPTPWFPGQSLLRRLRPHFRPWAPRREVQNGIEIYRPRFLSVPGFFKGLDGWFLALALAPTLRRLRHRFDLIDAHFAYPEGYAATLLGKWFRVPVSITLRGTEVPISRFPLRRRLMLSGLASAARVFSVAASLERHVVGLGADPQKIRVVGNGVDTEKFHPVPRAEARRRFELSPEGPVLISVGGLVERKGFHRVIALLPALREEFPGLRYLIAGGPGPEGDMSEQLRRQVLALGLGEAVHFLGALSSEQLKWPLSAADAFVLATRNEGWANVFLEAMACGLPVVTTEVGGNREVVSDTRLGTVVPFGDSKALESALRDALTRSWDRAAIRRHACENHWDRRVEVLVQEFRALSDQKKTGKSVSPVSEEFRS</sequence>
<dbReference type="Pfam" id="PF13439">
    <property type="entry name" value="Glyco_transf_4"/>
    <property type="match status" value="1"/>
</dbReference>
<dbReference type="HOGENOM" id="CLU_009583_2_4_6"/>
<dbReference type="STRING" id="472759.Nhal_3232"/>
<dbReference type="InterPro" id="IPR050194">
    <property type="entry name" value="Glycosyltransferase_grp1"/>
</dbReference>
<dbReference type="Pfam" id="PF00534">
    <property type="entry name" value="Glycos_transf_1"/>
    <property type="match status" value="1"/>
</dbReference>